<dbReference type="PATRIC" id="fig|68892.8.peg.247"/>
<organism evidence="9 10">
    <name type="scientific">Streptococcus infantis</name>
    <dbReference type="NCBI Taxonomy" id="68892"/>
    <lineage>
        <taxon>Bacteria</taxon>
        <taxon>Bacillati</taxon>
        <taxon>Bacillota</taxon>
        <taxon>Bacilli</taxon>
        <taxon>Lactobacillales</taxon>
        <taxon>Streptococcaceae</taxon>
        <taxon>Streptococcus</taxon>
    </lineage>
</organism>
<accession>A0A139RJE4</accession>
<dbReference type="GO" id="GO:0016757">
    <property type="term" value="F:glycosyltransferase activity"/>
    <property type="evidence" value="ECO:0007669"/>
    <property type="project" value="UniProtKB-KW"/>
</dbReference>
<evidence type="ECO:0000256" key="4">
    <source>
        <dbReference type="ARBA" id="ARBA00022692"/>
    </source>
</evidence>
<evidence type="ECO:0000313" key="9">
    <source>
        <dbReference type="EMBL" id="KXU14877.1"/>
    </source>
</evidence>
<feature type="transmembrane region" description="Helical" evidence="7">
    <location>
        <begin position="273"/>
        <end position="297"/>
    </location>
</feature>
<evidence type="ECO:0000256" key="3">
    <source>
        <dbReference type="ARBA" id="ARBA00022679"/>
    </source>
</evidence>
<keyword evidence="6 7" id="KW-0472">Membrane</keyword>
<dbReference type="InterPro" id="IPR029044">
    <property type="entry name" value="Nucleotide-diphossugar_trans"/>
</dbReference>
<evidence type="ECO:0000313" key="10">
    <source>
        <dbReference type="Proteomes" id="UP000072578"/>
    </source>
</evidence>
<feature type="transmembrane region" description="Helical" evidence="7">
    <location>
        <begin position="240"/>
        <end position="261"/>
    </location>
</feature>
<dbReference type="InterPro" id="IPR001173">
    <property type="entry name" value="Glyco_trans_2-like"/>
</dbReference>
<name>A0A139RJE4_9STRE</name>
<keyword evidence="4 7" id="KW-0812">Transmembrane</keyword>
<evidence type="ECO:0000256" key="7">
    <source>
        <dbReference type="SAM" id="Phobius"/>
    </source>
</evidence>
<dbReference type="RefSeq" id="WP_061862788.1">
    <property type="nucleotide sequence ID" value="NZ_KQ970818.1"/>
</dbReference>
<proteinExistence type="predicted"/>
<dbReference type="GO" id="GO:0005886">
    <property type="term" value="C:plasma membrane"/>
    <property type="evidence" value="ECO:0007669"/>
    <property type="project" value="TreeGrafter"/>
</dbReference>
<evidence type="ECO:0000256" key="1">
    <source>
        <dbReference type="ARBA" id="ARBA00004141"/>
    </source>
</evidence>
<evidence type="ECO:0000256" key="5">
    <source>
        <dbReference type="ARBA" id="ARBA00022989"/>
    </source>
</evidence>
<protein>
    <submittedName>
        <fullName evidence="9">Glycosyltransferase</fullName>
    </submittedName>
</protein>
<comment type="subcellular location">
    <subcellularLocation>
        <location evidence="1">Membrane</location>
        <topology evidence="1">Multi-pass membrane protein</topology>
    </subcellularLocation>
</comment>
<evidence type="ECO:0000256" key="6">
    <source>
        <dbReference type="ARBA" id="ARBA00023136"/>
    </source>
</evidence>
<dbReference type="Proteomes" id="UP000072578">
    <property type="component" value="Unassembled WGS sequence"/>
</dbReference>
<reference evidence="9 10" key="1">
    <citation type="submission" date="2016-01" db="EMBL/GenBank/DDBJ databases">
        <title>Highly variable Streptococcus oralis are common among viridans streptococci isolated from primates.</title>
        <authorList>
            <person name="Denapaite D."/>
            <person name="Rieger M."/>
            <person name="Koendgen S."/>
            <person name="Brueckner R."/>
            <person name="Ochigava I."/>
            <person name="Kappeler P."/>
            <person name="Maetz-Rensing K."/>
            <person name="Leendertz F."/>
            <person name="Hakenbeck R."/>
        </authorList>
    </citation>
    <scope>NUCLEOTIDE SEQUENCE [LARGE SCALE GENOMIC DNA]</scope>
    <source>
        <strain evidence="9 10">DD18</strain>
    </source>
</reference>
<keyword evidence="3 9" id="KW-0808">Transferase</keyword>
<dbReference type="SUPFAM" id="SSF53448">
    <property type="entry name" value="Nucleotide-diphospho-sugar transferases"/>
    <property type="match status" value="1"/>
</dbReference>
<gene>
    <name evidence="9" type="ORF">SINDD18_00212</name>
</gene>
<keyword evidence="5 7" id="KW-1133">Transmembrane helix</keyword>
<comment type="caution">
    <text evidence="9">The sequence shown here is derived from an EMBL/GenBank/DDBJ whole genome shotgun (WGS) entry which is preliminary data.</text>
</comment>
<dbReference type="EMBL" id="LQZF01000024">
    <property type="protein sequence ID" value="KXU14877.1"/>
    <property type="molecule type" value="Genomic_DNA"/>
</dbReference>
<keyword evidence="2" id="KW-0328">Glycosyltransferase</keyword>
<dbReference type="CDD" id="cd04187">
    <property type="entry name" value="DPM1_like_bac"/>
    <property type="match status" value="1"/>
</dbReference>
<feature type="domain" description="Glycosyltransferase 2-like" evidence="8">
    <location>
        <begin position="10"/>
        <end position="180"/>
    </location>
</feature>
<dbReference type="Gene3D" id="3.90.550.10">
    <property type="entry name" value="Spore Coat Polysaccharide Biosynthesis Protein SpsA, Chain A"/>
    <property type="match status" value="1"/>
</dbReference>
<dbReference type="AlphaFoldDB" id="A0A139RJE4"/>
<sequence>MSRNNPILYIVIPCYNEEQVLPHTNPMFVEKIEELVKNQEVHPLSKVMYVNDGSKDRTWELIQEYATSNPYVVGISQSRNRGHQSSVLAGMYEAAEFADIVITIDADGQDDIHCMNQMIAEYKTGSEIVYGVRDNRDTDSAFKRITAEGFYKVMHLFGADVVFNHADYRLVSKRFLQELFKFKEVNLFLRGIMPLVGFKYSYVTYKRHERIAGESHYPLSKMLGLAMDGITSLSIKPIRLITSMGVMTSLFSFLLIIWVLWSKFTGTVVAGWASTYAIVSLLGGVQLISLGVIGEYIGKIYLETKQRPRYIISDRTYDESDE</sequence>
<evidence type="ECO:0000259" key="8">
    <source>
        <dbReference type="Pfam" id="PF00535"/>
    </source>
</evidence>
<dbReference type="PANTHER" id="PTHR48090">
    <property type="entry name" value="UNDECAPRENYL-PHOSPHATE 4-DEOXY-4-FORMAMIDO-L-ARABINOSE TRANSFERASE-RELATED"/>
    <property type="match status" value="1"/>
</dbReference>
<evidence type="ECO:0000256" key="2">
    <source>
        <dbReference type="ARBA" id="ARBA00022676"/>
    </source>
</evidence>
<dbReference type="PANTHER" id="PTHR48090:SF1">
    <property type="entry name" value="PROPHAGE BACTOPRENOL GLUCOSYL TRANSFERASE HOMOLOG"/>
    <property type="match status" value="1"/>
</dbReference>
<dbReference type="InterPro" id="IPR050256">
    <property type="entry name" value="Glycosyltransferase_2"/>
</dbReference>
<dbReference type="Pfam" id="PF00535">
    <property type="entry name" value="Glycos_transf_2"/>
    <property type="match status" value="1"/>
</dbReference>